<reference evidence="1 2" key="1">
    <citation type="submission" date="2016-05" db="EMBL/GenBank/DDBJ databases">
        <title>Nuclear genome of Blastocystis sp. subtype 1 NandII.</title>
        <authorList>
            <person name="Gentekaki E."/>
            <person name="Curtis B."/>
            <person name="Stairs C."/>
            <person name="Eme L."/>
            <person name="Herman E."/>
            <person name="Klimes V."/>
            <person name="Arias M.C."/>
            <person name="Elias M."/>
            <person name="Hilliou F."/>
            <person name="Klute M."/>
            <person name="Malik S.-B."/>
            <person name="Pightling A."/>
            <person name="Rachubinski R."/>
            <person name="Salas D."/>
            <person name="Schlacht A."/>
            <person name="Suga H."/>
            <person name="Archibald J."/>
            <person name="Ball S.G."/>
            <person name="Clark G."/>
            <person name="Dacks J."/>
            <person name="Van Der Giezen M."/>
            <person name="Tsaousis A."/>
            <person name="Roger A."/>
        </authorList>
    </citation>
    <scope>NUCLEOTIDE SEQUENCE [LARGE SCALE GENOMIC DNA]</scope>
    <source>
        <strain evidence="2">ATCC 50177 / NandII</strain>
    </source>
</reference>
<dbReference type="EMBL" id="LXWW01000255">
    <property type="protein sequence ID" value="OAO14376.1"/>
    <property type="molecule type" value="Genomic_DNA"/>
</dbReference>
<evidence type="ECO:0000313" key="2">
    <source>
        <dbReference type="Proteomes" id="UP000078348"/>
    </source>
</evidence>
<evidence type="ECO:0000313" key="1">
    <source>
        <dbReference type="EMBL" id="OAO14376.1"/>
    </source>
</evidence>
<protein>
    <submittedName>
        <fullName evidence="1">Uncharacterized protein</fullName>
    </submittedName>
</protein>
<dbReference type="AlphaFoldDB" id="A0A196SDJ0"/>
<keyword evidence="2" id="KW-1185">Reference proteome</keyword>
<gene>
    <name evidence="1" type="ORF">AV274_3966</name>
</gene>
<sequence length="364" mass="41074">MQSPLRPGFGPRIELDYNQLIKRLQHKTLTVDLLLNTFTIREMRFILLQNLVTTPASHSKRQYAQQVFDCLKKRFPSTTAQLSATATRPFQWRQPAAIAVAPSVETLLCAEFPSLFKACVNLSISFTVDSTRPRSLFEWQDAGESWFAEFPHLKKAMASPYRRNYWSKFNSALMTFRPSQPVAVHLPVSLLPFTHVQSLRQQDALIHSLGSTHATHLSAPLLTSEAVQSAAEWQEMVVETSSVLTSLQQCPITLLTLSSAEQTFSALLIPWPVSPVTPLLPFSLLQHYKGMPTEPVATESRDCMYTWKPQRGDRVVVKESNREVVGVIVEVIDSFSFVLQMEGSSGEQRRLFSWDVYAVAETNT</sequence>
<dbReference type="Proteomes" id="UP000078348">
    <property type="component" value="Unassembled WGS sequence"/>
</dbReference>
<name>A0A196SDJ0_BLAHN</name>
<proteinExistence type="predicted"/>
<comment type="caution">
    <text evidence="1">The sequence shown here is derived from an EMBL/GenBank/DDBJ whole genome shotgun (WGS) entry which is preliminary data.</text>
</comment>
<accession>A0A196SDJ0</accession>
<organism evidence="1 2">
    <name type="scientific">Blastocystis sp. subtype 1 (strain ATCC 50177 / NandII)</name>
    <dbReference type="NCBI Taxonomy" id="478820"/>
    <lineage>
        <taxon>Eukaryota</taxon>
        <taxon>Sar</taxon>
        <taxon>Stramenopiles</taxon>
        <taxon>Bigyra</taxon>
        <taxon>Opalozoa</taxon>
        <taxon>Opalinata</taxon>
        <taxon>Blastocystidae</taxon>
        <taxon>Blastocystis</taxon>
    </lineage>
</organism>